<comment type="similarity">
    <text evidence="1">Belongs to the transferase hexapeptide repeat family.</text>
</comment>
<keyword evidence="5" id="KW-1185">Reference proteome</keyword>
<dbReference type="EMBL" id="AP025739">
    <property type="protein sequence ID" value="BDI28729.1"/>
    <property type="molecule type" value="Genomic_DNA"/>
</dbReference>
<dbReference type="InterPro" id="IPR051159">
    <property type="entry name" value="Hexapeptide_acetyltransf"/>
</dbReference>
<dbReference type="InterPro" id="IPR011004">
    <property type="entry name" value="Trimer_LpxA-like_sf"/>
</dbReference>
<gene>
    <name evidence="4" type="ORF">CCAX7_007800</name>
</gene>
<reference evidence="4 5" key="1">
    <citation type="journal article" date="2019" name="Int. J. Syst. Evol. Microbiol.">
        <title>Capsulimonas corticalis gen. nov., sp. nov., an aerobic capsulated bacterium, of a novel bacterial order, Capsulimonadales ord. nov., of the class Armatimonadia of the phylum Armatimonadetes.</title>
        <authorList>
            <person name="Li J."/>
            <person name="Kudo C."/>
            <person name="Tonouchi A."/>
        </authorList>
    </citation>
    <scope>NUCLEOTIDE SEQUENCE [LARGE SCALE GENOMIC DNA]</scope>
    <source>
        <strain evidence="4 5">AX-7</strain>
    </source>
</reference>
<keyword evidence="2" id="KW-0808">Transferase</keyword>
<accession>A0A402D1W3</accession>
<evidence type="ECO:0000256" key="3">
    <source>
        <dbReference type="ARBA" id="ARBA00022737"/>
    </source>
</evidence>
<organism evidence="4 5">
    <name type="scientific">Capsulimonas corticalis</name>
    <dbReference type="NCBI Taxonomy" id="2219043"/>
    <lineage>
        <taxon>Bacteria</taxon>
        <taxon>Bacillati</taxon>
        <taxon>Armatimonadota</taxon>
        <taxon>Armatimonadia</taxon>
        <taxon>Capsulimonadales</taxon>
        <taxon>Capsulimonadaceae</taxon>
        <taxon>Capsulimonas</taxon>
    </lineage>
</organism>
<dbReference type="PANTHER" id="PTHR23416">
    <property type="entry name" value="SIALIC ACID SYNTHASE-RELATED"/>
    <property type="match status" value="1"/>
</dbReference>
<dbReference type="InterPro" id="IPR018357">
    <property type="entry name" value="Hexapep_transf_CS"/>
</dbReference>
<dbReference type="KEGG" id="ccot:CCAX7_007800"/>
<dbReference type="Gene3D" id="2.160.10.10">
    <property type="entry name" value="Hexapeptide repeat proteins"/>
    <property type="match status" value="1"/>
</dbReference>
<sequence>MLTGAFALGGARFMKKNLTIGANCWFNAHVYLDLNAPILIGNGVGIGHHVTIVTSSHEIGSPAMRAGLLVPRPVTIENGAWIGAGAMILPGVTIGAGAVVAAGAVVSKDVAPNTLVGGVPAKLIRPLD</sequence>
<dbReference type="InterPro" id="IPR001451">
    <property type="entry name" value="Hexapep"/>
</dbReference>
<dbReference type="FunCoup" id="A0A402D1W3">
    <property type="interactions" value="116"/>
</dbReference>
<evidence type="ECO:0000313" key="4">
    <source>
        <dbReference type="EMBL" id="BDI28729.1"/>
    </source>
</evidence>
<proteinExistence type="inferred from homology"/>
<protein>
    <submittedName>
        <fullName evidence="4">Uncharacterized protein</fullName>
    </submittedName>
</protein>
<keyword evidence="3" id="KW-0677">Repeat</keyword>
<evidence type="ECO:0000313" key="5">
    <source>
        <dbReference type="Proteomes" id="UP000287394"/>
    </source>
</evidence>
<dbReference type="PROSITE" id="PS00101">
    <property type="entry name" value="HEXAPEP_TRANSFERASES"/>
    <property type="match status" value="1"/>
</dbReference>
<dbReference type="CDD" id="cd04647">
    <property type="entry name" value="LbH_MAT_like"/>
    <property type="match status" value="1"/>
</dbReference>
<dbReference type="PANTHER" id="PTHR23416:SF23">
    <property type="entry name" value="ACETYLTRANSFERASE C18B11.09C-RELATED"/>
    <property type="match status" value="1"/>
</dbReference>
<dbReference type="AlphaFoldDB" id="A0A402D1W3"/>
<dbReference type="SUPFAM" id="SSF51161">
    <property type="entry name" value="Trimeric LpxA-like enzymes"/>
    <property type="match status" value="1"/>
</dbReference>
<name>A0A402D1W3_9BACT</name>
<evidence type="ECO:0000256" key="2">
    <source>
        <dbReference type="ARBA" id="ARBA00022679"/>
    </source>
</evidence>
<dbReference type="Proteomes" id="UP000287394">
    <property type="component" value="Chromosome"/>
</dbReference>
<dbReference type="GO" id="GO:0008374">
    <property type="term" value="F:O-acyltransferase activity"/>
    <property type="evidence" value="ECO:0007669"/>
    <property type="project" value="TreeGrafter"/>
</dbReference>
<dbReference type="Pfam" id="PF00132">
    <property type="entry name" value="Hexapep"/>
    <property type="match status" value="1"/>
</dbReference>
<dbReference type="GO" id="GO:0005829">
    <property type="term" value="C:cytosol"/>
    <property type="evidence" value="ECO:0007669"/>
    <property type="project" value="TreeGrafter"/>
</dbReference>
<evidence type="ECO:0000256" key="1">
    <source>
        <dbReference type="ARBA" id="ARBA00007274"/>
    </source>
</evidence>